<proteinExistence type="predicted"/>
<dbReference type="AlphaFoldDB" id="A0A392TUB9"/>
<evidence type="ECO:0000313" key="3">
    <source>
        <dbReference type="Proteomes" id="UP000265520"/>
    </source>
</evidence>
<reference evidence="2 3" key="1">
    <citation type="journal article" date="2018" name="Front. Plant Sci.">
        <title>Red Clover (Trifolium pratense) and Zigzag Clover (T. medium) - A Picture of Genomic Similarities and Differences.</title>
        <authorList>
            <person name="Dluhosova J."/>
            <person name="Istvanek J."/>
            <person name="Nedelnik J."/>
            <person name="Repkova J."/>
        </authorList>
    </citation>
    <scope>NUCLEOTIDE SEQUENCE [LARGE SCALE GENOMIC DNA]</scope>
    <source>
        <strain evidence="3">cv. 10/8</strain>
        <tissue evidence="2">Leaf</tissue>
    </source>
</reference>
<feature type="non-terminal residue" evidence="2">
    <location>
        <position position="36"/>
    </location>
</feature>
<sequence length="36" mass="4118">MMLEVGDENVTDDHTHDHDEAVEEEPPESSVEPELR</sequence>
<dbReference type="EMBL" id="LXQA010637078">
    <property type="protein sequence ID" value="MCI63435.1"/>
    <property type="molecule type" value="Genomic_DNA"/>
</dbReference>
<name>A0A392TUB9_9FABA</name>
<organism evidence="2 3">
    <name type="scientific">Trifolium medium</name>
    <dbReference type="NCBI Taxonomy" id="97028"/>
    <lineage>
        <taxon>Eukaryota</taxon>
        <taxon>Viridiplantae</taxon>
        <taxon>Streptophyta</taxon>
        <taxon>Embryophyta</taxon>
        <taxon>Tracheophyta</taxon>
        <taxon>Spermatophyta</taxon>
        <taxon>Magnoliopsida</taxon>
        <taxon>eudicotyledons</taxon>
        <taxon>Gunneridae</taxon>
        <taxon>Pentapetalae</taxon>
        <taxon>rosids</taxon>
        <taxon>fabids</taxon>
        <taxon>Fabales</taxon>
        <taxon>Fabaceae</taxon>
        <taxon>Papilionoideae</taxon>
        <taxon>50 kb inversion clade</taxon>
        <taxon>NPAAA clade</taxon>
        <taxon>Hologalegina</taxon>
        <taxon>IRL clade</taxon>
        <taxon>Trifolieae</taxon>
        <taxon>Trifolium</taxon>
    </lineage>
</organism>
<accession>A0A392TUB9</accession>
<keyword evidence="3" id="KW-1185">Reference proteome</keyword>
<comment type="caution">
    <text evidence="2">The sequence shown here is derived from an EMBL/GenBank/DDBJ whole genome shotgun (WGS) entry which is preliminary data.</text>
</comment>
<dbReference type="Proteomes" id="UP000265520">
    <property type="component" value="Unassembled WGS sequence"/>
</dbReference>
<feature type="region of interest" description="Disordered" evidence="1">
    <location>
        <begin position="1"/>
        <end position="36"/>
    </location>
</feature>
<evidence type="ECO:0000313" key="2">
    <source>
        <dbReference type="EMBL" id="MCI63435.1"/>
    </source>
</evidence>
<feature type="compositionally biased region" description="Acidic residues" evidence="1">
    <location>
        <begin position="1"/>
        <end position="10"/>
    </location>
</feature>
<protein>
    <submittedName>
        <fullName evidence="2">Uncharacterized protein</fullName>
    </submittedName>
</protein>
<evidence type="ECO:0000256" key="1">
    <source>
        <dbReference type="SAM" id="MobiDB-lite"/>
    </source>
</evidence>